<reference evidence="8" key="2">
    <citation type="submission" date="2021-09" db="EMBL/GenBank/DDBJ databases">
        <authorList>
            <person name="Gilroy R."/>
        </authorList>
    </citation>
    <scope>NUCLEOTIDE SEQUENCE</scope>
    <source>
        <strain evidence="8">ChiGjej6B6-11269</strain>
    </source>
</reference>
<dbReference type="PROSITE" id="PS50943">
    <property type="entry name" value="HTH_CROC1"/>
    <property type="match status" value="1"/>
</dbReference>
<keyword evidence="3" id="KW-0274">FAD</keyword>
<evidence type="ECO:0000256" key="4">
    <source>
        <dbReference type="ARBA" id="ARBA00023002"/>
    </source>
</evidence>
<accession>A0A9D2UV54</accession>
<dbReference type="InterPro" id="IPR027477">
    <property type="entry name" value="Succ_DH/fumarate_Rdtase_cat_sf"/>
</dbReference>
<evidence type="ECO:0000256" key="3">
    <source>
        <dbReference type="ARBA" id="ARBA00022827"/>
    </source>
</evidence>
<keyword evidence="6" id="KW-0732">Signal</keyword>
<dbReference type="GO" id="GO:0008202">
    <property type="term" value="P:steroid metabolic process"/>
    <property type="evidence" value="ECO:0007669"/>
    <property type="project" value="UniProtKB-ARBA"/>
</dbReference>
<feature type="region of interest" description="Disordered" evidence="5">
    <location>
        <begin position="28"/>
        <end position="54"/>
    </location>
</feature>
<dbReference type="EMBL" id="DYWI01000004">
    <property type="protein sequence ID" value="HJF64540.1"/>
    <property type="molecule type" value="Genomic_DNA"/>
</dbReference>
<dbReference type="Gene3D" id="3.90.700.10">
    <property type="entry name" value="Succinate dehydrogenase/fumarate reductase flavoprotein, catalytic domain"/>
    <property type="match status" value="1"/>
</dbReference>
<proteinExistence type="predicted"/>
<dbReference type="PANTHER" id="PTHR43400">
    <property type="entry name" value="FUMARATE REDUCTASE"/>
    <property type="match status" value="1"/>
</dbReference>
<evidence type="ECO:0000256" key="5">
    <source>
        <dbReference type="SAM" id="MobiDB-lite"/>
    </source>
</evidence>
<dbReference type="Proteomes" id="UP000786989">
    <property type="component" value="Unassembled WGS sequence"/>
</dbReference>
<dbReference type="InterPro" id="IPR036188">
    <property type="entry name" value="FAD/NAD-bd_sf"/>
</dbReference>
<dbReference type="Pfam" id="PF00890">
    <property type="entry name" value="FAD_binding_2"/>
    <property type="match status" value="1"/>
</dbReference>
<dbReference type="InterPro" id="IPR019546">
    <property type="entry name" value="TAT_signal_bac_arc"/>
</dbReference>
<dbReference type="InterPro" id="IPR050315">
    <property type="entry name" value="FAD-oxidoreductase_2"/>
</dbReference>
<keyword evidence="2" id="KW-0285">Flavoprotein</keyword>
<evidence type="ECO:0000256" key="2">
    <source>
        <dbReference type="ARBA" id="ARBA00022630"/>
    </source>
</evidence>
<name>A0A9D2UV54_9ACTN</name>
<dbReference type="InterPro" id="IPR003953">
    <property type="entry name" value="FAD-dep_OxRdtase_2_FAD-bd"/>
</dbReference>
<evidence type="ECO:0000256" key="1">
    <source>
        <dbReference type="ARBA" id="ARBA00001974"/>
    </source>
</evidence>
<dbReference type="NCBIfam" id="TIGR01409">
    <property type="entry name" value="TAT_signal_seq"/>
    <property type="match status" value="1"/>
</dbReference>
<dbReference type="InterPro" id="IPR006311">
    <property type="entry name" value="TAT_signal"/>
</dbReference>
<dbReference type="PROSITE" id="PS51318">
    <property type="entry name" value="TAT"/>
    <property type="match status" value="1"/>
</dbReference>
<evidence type="ECO:0000259" key="7">
    <source>
        <dbReference type="PROSITE" id="PS50943"/>
    </source>
</evidence>
<gene>
    <name evidence="8" type="ORF">K8U77_00270</name>
</gene>
<feature type="compositionally biased region" description="Low complexity" evidence="5">
    <location>
        <begin position="28"/>
        <end position="51"/>
    </location>
</feature>
<keyword evidence="4" id="KW-0560">Oxidoreductase</keyword>
<protein>
    <submittedName>
        <fullName evidence="8">FAD-dependent oxidoreductase</fullName>
    </submittedName>
</protein>
<sequence length="554" mass="58980">MELTRRNFLGASALAAAGIAAAGLTGCGPSESSSSSSTSSSESSSTATESTGKNEFIDAQAQGYDFYSTSAFEPDPIADDAIAETVESDIVVVGAGIGGAVAALTAIQNGATVTVLQKEATVLSHGWGIAACNSKVQKEEGYEPDWRAVLNEWARLGENRGDYRLFGTWLTYSGETIDWLYDLAHEVEGVGPMITPPGMKTKYTDAWTQTYSAAHGWTGEMGALATWLIEQAVEGGADVRYSTPGVQLVTENGKVTGVIGKDADGNYIKCMGTVIMSAGDFGNNPGMRARYLPHVEGLPSAYSVTSNTGDGQLMMMAIGGKMQDAPHCSNIHYDPPVGVPNVCGSGVPWLFVNLNGERFSNEDVNYGQLYAQDMLQPEYIHYQVFDSDYPDYYANMGHGMMRDEPSPDYSGIAVGIENGDVLSADTIEELADKMGVPADALSATVERYNELAEKGVDEDFGKNPDYLHPIVTAPFLAIKRRPGVLCTINGVITNPDMQALDNDGNAIEGLYVTGNCQGNWFGGLEHPMIIPGMSLGRAVVTARIAAMRACGAEY</sequence>
<dbReference type="PROSITE" id="PS51257">
    <property type="entry name" value="PROKAR_LIPOPROTEIN"/>
    <property type="match status" value="1"/>
</dbReference>
<dbReference type="SUPFAM" id="SSF51905">
    <property type="entry name" value="FAD/NAD(P)-binding domain"/>
    <property type="match status" value="1"/>
</dbReference>
<dbReference type="PANTHER" id="PTHR43400:SF10">
    <property type="entry name" value="3-OXOSTEROID 1-DEHYDROGENASE"/>
    <property type="match status" value="1"/>
</dbReference>
<evidence type="ECO:0000313" key="8">
    <source>
        <dbReference type="EMBL" id="HJF64540.1"/>
    </source>
</evidence>
<dbReference type="AlphaFoldDB" id="A0A9D2UV54"/>
<comment type="caution">
    <text evidence="8">The sequence shown here is derived from an EMBL/GenBank/DDBJ whole genome shotgun (WGS) entry which is preliminary data.</text>
</comment>
<reference evidence="8" key="1">
    <citation type="journal article" date="2021" name="PeerJ">
        <title>Extensive microbial diversity within the chicken gut microbiome revealed by metagenomics and culture.</title>
        <authorList>
            <person name="Gilroy R."/>
            <person name="Ravi A."/>
            <person name="Getino M."/>
            <person name="Pursley I."/>
            <person name="Horton D.L."/>
            <person name="Alikhan N.F."/>
            <person name="Baker D."/>
            <person name="Gharbi K."/>
            <person name="Hall N."/>
            <person name="Watson M."/>
            <person name="Adriaenssens E.M."/>
            <person name="Foster-Nyarko E."/>
            <person name="Jarju S."/>
            <person name="Secka A."/>
            <person name="Antonio M."/>
            <person name="Oren A."/>
            <person name="Chaudhuri R.R."/>
            <person name="La Ragione R."/>
            <person name="Hildebrand F."/>
            <person name="Pallen M.J."/>
        </authorList>
    </citation>
    <scope>NUCLEOTIDE SEQUENCE</scope>
    <source>
        <strain evidence="8">ChiGjej6B6-11269</strain>
    </source>
</reference>
<dbReference type="InterPro" id="IPR001387">
    <property type="entry name" value="Cro/C1-type_HTH"/>
</dbReference>
<dbReference type="SUPFAM" id="SSF56425">
    <property type="entry name" value="Succinate dehydrogenase/fumarate reductase flavoprotein, catalytic domain"/>
    <property type="match status" value="1"/>
</dbReference>
<feature type="chain" id="PRO_5038360267" evidence="6">
    <location>
        <begin position="23"/>
        <end position="554"/>
    </location>
</feature>
<dbReference type="GO" id="GO:0033765">
    <property type="term" value="F:steroid dehydrogenase activity, acting on the CH-CH group of donors"/>
    <property type="evidence" value="ECO:0007669"/>
    <property type="project" value="UniProtKB-ARBA"/>
</dbReference>
<feature type="signal peptide" evidence="6">
    <location>
        <begin position="1"/>
        <end position="22"/>
    </location>
</feature>
<comment type="cofactor">
    <cofactor evidence="1">
        <name>FAD</name>
        <dbReference type="ChEBI" id="CHEBI:57692"/>
    </cofactor>
</comment>
<evidence type="ECO:0000313" key="9">
    <source>
        <dbReference type="Proteomes" id="UP000786989"/>
    </source>
</evidence>
<feature type="domain" description="HTH cro/C1-type" evidence="7">
    <location>
        <begin position="416"/>
        <end position="441"/>
    </location>
</feature>
<organism evidence="8 9">
    <name type="scientific">Slackia equolifaciens</name>
    <dbReference type="NCBI Taxonomy" id="498718"/>
    <lineage>
        <taxon>Bacteria</taxon>
        <taxon>Bacillati</taxon>
        <taxon>Actinomycetota</taxon>
        <taxon>Coriobacteriia</taxon>
        <taxon>Eggerthellales</taxon>
        <taxon>Eggerthellaceae</taxon>
        <taxon>Slackia</taxon>
    </lineage>
</organism>
<dbReference type="Gene3D" id="3.50.50.60">
    <property type="entry name" value="FAD/NAD(P)-binding domain"/>
    <property type="match status" value="1"/>
</dbReference>
<evidence type="ECO:0000256" key="6">
    <source>
        <dbReference type="SAM" id="SignalP"/>
    </source>
</evidence>